<keyword evidence="2" id="KW-1185">Reference proteome</keyword>
<dbReference type="EMBL" id="QICB01000002">
    <property type="protein sequence ID" value="RNL20805.1"/>
    <property type="molecule type" value="Genomic_DNA"/>
</dbReference>
<protein>
    <submittedName>
        <fullName evidence="1">Phage major tail protein, TP901-1 family</fullName>
    </submittedName>
</protein>
<gene>
    <name evidence="1" type="ORF">DMP07_04300</name>
</gene>
<proteinExistence type="predicted"/>
<accession>A0A3N0AGJ6</accession>
<organism evidence="1 2">
    <name type="scientific">Slackia faecicanis</name>
    <dbReference type="NCBI Taxonomy" id="255723"/>
    <lineage>
        <taxon>Bacteria</taxon>
        <taxon>Bacillati</taxon>
        <taxon>Actinomycetota</taxon>
        <taxon>Coriobacteriia</taxon>
        <taxon>Eggerthellales</taxon>
        <taxon>Eggerthellaceae</taxon>
        <taxon>Slackia</taxon>
    </lineage>
</organism>
<sequence length="185" mass="19675">MPEQTTGDLKVGCNFDATTAKAVHGKSIILALFAKDGKTLLAVAGQQGLSWSIEAENSETQTKDGTGDWAVRYAGVKSWSASTDGLWVPDDEGRKAIVTALKEGTPLCVGIYERTAIENGMKYVPIRKGLALVSSDELEAPSDDNATVSVEFEGTGECWCRETAQPSDVEKATISITNTLALMEG</sequence>
<comment type="caution">
    <text evidence="1">The sequence shown here is derived from an EMBL/GenBank/DDBJ whole genome shotgun (WGS) entry which is preliminary data.</text>
</comment>
<reference evidence="2" key="1">
    <citation type="submission" date="2018-05" db="EMBL/GenBank/DDBJ databases">
        <title>Genome Sequencing of selected type strains of the family Eggerthellaceae.</title>
        <authorList>
            <person name="Danylec N."/>
            <person name="Stoll D.A."/>
            <person name="Doetsch A."/>
            <person name="Huch M."/>
        </authorList>
    </citation>
    <scope>NUCLEOTIDE SEQUENCE [LARGE SCALE GENOMIC DNA]</scope>
    <source>
        <strain evidence="2">DSM 17537</strain>
    </source>
</reference>
<name>A0A3N0AGJ6_9ACTN</name>
<dbReference type="NCBIfam" id="TIGR02126">
    <property type="entry name" value="phgtail_TP901_1"/>
    <property type="match status" value="1"/>
</dbReference>
<dbReference type="RefSeq" id="WP_123197904.1">
    <property type="nucleotide sequence ID" value="NZ_QICB01000002.1"/>
</dbReference>
<evidence type="ECO:0000313" key="1">
    <source>
        <dbReference type="EMBL" id="RNL20805.1"/>
    </source>
</evidence>
<dbReference type="InterPro" id="IPR011855">
    <property type="entry name" value="Phgtail_TP901_1"/>
</dbReference>
<evidence type="ECO:0000313" key="2">
    <source>
        <dbReference type="Proteomes" id="UP000267368"/>
    </source>
</evidence>
<dbReference type="Proteomes" id="UP000267368">
    <property type="component" value="Unassembled WGS sequence"/>
</dbReference>
<dbReference type="OrthoDB" id="3194804at2"/>
<dbReference type="Pfam" id="PF06199">
    <property type="entry name" value="Phage_tail_2"/>
    <property type="match status" value="1"/>
</dbReference>
<dbReference type="AlphaFoldDB" id="A0A3N0AGJ6"/>